<dbReference type="GO" id="GO:0004523">
    <property type="term" value="F:RNA-DNA hybrid ribonuclease activity"/>
    <property type="evidence" value="ECO:0007669"/>
    <property type="project" value="UniProtKB-EC"/>
</dbReference>
<reference evidence="13" key="2">
    <citation type="submission" date="2025-08" db="UniProtKB">
        <authorList>
            <consortium name="Ensembl"/>
        </authorList>
    </citation>
    <scope>IDENTIFICATION</scope>
</reference>
<evidence type="ECO:0000259" key="11">
    <source>
        <dbReference type="PROSITE" id="PS50878"/>
    </source>
</evidence>
<name>A0AAQ4QLT0_GASAC</name>
<dbReference type="PROSITE" id="PS50878">
    <property type="entry name" value="RT_POL"/>
    <property type="match status" value="1"/>
</dbReference>
<dbReference type="FunFam" id="3.30.420.10:FF:000032">
    <property type="entry name" value="Retrovirus-related Pol polyprotein from transposon 297-like Protein"/>
    <property type="match status" value="1"/>
</dbReference>
<dbReference type="Pfam" id="PF17917">
    <property type="entry name" value="RT_RNaseH"/>
    <property type="match status" value="1"/>
</dbReference>
<keyword evidence="7" id="KW-0255">Endonuclease</keyword>
<evidence type="ECO:0000259" key="12">
    <source>
        <dbReference type="PROSITE" id="PS50994"/>
    </source>
</evidence>
<dbReference type="SUPFAM" id="SSF53098">
    <property type="entry name" value="Ribonuclease H-like"/>
    <property type="match status" value="1"/>
</dbReference>
<evidence type="ECO:0000256" key="8">
    <source>
        <dbReference type="ARBA" id="ARBA00022801"/>
    </source>
</evidence>
<dbReference type="InterPro" id="IPR000477">
    <property type="entry name" value="RT_dom"/>
</dbReference>
<feature type="domain" description="Integrase catalytic" evidence="12">
    <location>
        <begin position="749"/>
        <end position="908"/>
    </location>
</feature>
<dbReference type="FunFam" id="3.30.70.270:FF:000020">
    <property type="entry name" value="Transposon Tf2-6 polyprotein-like Protein"/>
    <property type="match status" value="1"/>
</dbReference>
<dbReference type="Pfam" id="PF17921">
    <property type="entry name" value="Integrase_H2C2"/>
    <property type="match status" value="1"/>
</dbReference>
<dbReference type="InterPro" id="IPR043502">
    <property type="entry name" value="DNA/RNA_pol_sf"/>
</dbReference>
<sequence length="980" mass="110720">MQAKLITPSQTVTYPFLVDSGADENFMDWRLAKRLNLKLIPLPKQLEAHALDGRLLCKITHRTDPIQMIISERHSEALSFYLFDSPSHPLILGFPWLSKHNPHMNWVTGEITSWDKDCSVTCIHAVSISKISHSSDVSSTKCLELPVSRSAVVSPRTASSDADFPDLSRVPPCYLDLKEVFNKTRAISLPPHRPYDCAIDLLPGTSPPRGRLYSLSSPEVKTMTEYIDSSLAAGLIRPSSSPAGAGFFFVSKKDKTLRPCIDYRGLNEITIKNRYPLPLISSAFELLRNAKIFTKLDLRNAYHLVRIREGDEWKTAFNTPSGHYEYLVMPFGLSNAPAVFQALVNDVLRDMLNQYVFVYLDDILIFSPDEDTHVKHVHQVLQRLLTHQLFVKAEKCEFHVSSVAFLGFIVSQDNIQMDPAKVSAVTEWATPTSRKHLQRFLGFANFYRRFIRNFSTIASPLHKLTSSNIKFQWSLPAERAFQELKERFTTAPILTLPDPNLQFVVEVDASDVGVGAILSQRSEVDRKLHPCAFLSRKLSPAERNYDVGNRELLAIKVALEEWRHWLEGAEQPFLVLTDHKNLEYIRSAKRLNSRQARWALFFNRFNFSLSYRPGSKNTKADALSRLFDPGSAPRSPSTILPPSCVVGAVTWAIEQRVRQANVNGQVPDGCPPNRLFVSIPLRPQVIHWAHTSRVSCHPGIRRTLFVVKQRFWWPSMEREVREYVTACPVCARNKSSRRPPSGLLQPLPVPHRPWSDISLDFVTGLPPSKGNTTVLTVVDRFSKMVHFIPLPKLPSAKGTADAVLLHVFRIHGFPKDVVSDRGPQFVSQFWKAFCSLLGATVSLSSGYHPQSNGQAERMNQELETGLRCLVSQNPATWSNHLIWVEYAHNTLPSASTGLSPFQCAYGYQPPLFPDLEREVNVPSAQRFVHRCRRIWKGVREVLLRSSVRTKGAADRRRTLAPTYRTGLSTPLQCDSSCPVL</sequence>
<dbReference type="InterPro" id="IPR012337">
    <property type="entry name" value="RNaseH-like_sf"/>
</dbReference>
<dbReference type="Ensembl" id="ENSGACT00000071964.1">
    <property type="protein sequence ID" value="ENSGACP00000052215.1"/>
    <property type="gene ID" value="ENSGACG00000024928.1"/>
</dbReference>
<evidence type="ECO:0000313" key="13">
    <source>
        <dbReference type="Ensembl" id="ENSGACP00000052215.1"/>
    </source>
</evidence>
<dbReference type="SUPFAM" id="SSF50630">
    <property type="entry name" value="Acid proteases"/>
    <property type="match status" value="1"/>
</dbReference>
<evidence type="ECO:0000256" key="7">
    <source>
        <dbReference type="ARBA" id="ARBA00022759"/>
    </source>
</evidence>
<dbReference type="Pfam" id="PF00078">
    <property type="entry name" value="RVT_1"/>
    <property type="match status" value="1"/>
</dbReference>
<dbReference type="CDD" id="cd01647">
    <property type="entry name" value="RT_LTR"/>
    <property type="match status" value="1"/>
</dbReference>
<evidence type="ECO:0000256" key="3">
    <source>
        <dbReference type="ARBA" id="ARBA00012493"/>
    </source>
</evidence>
<feature type="domain" description="Reverse transcriptase" evidence="11">
    <location>
        <begin position="231"/>
        <end position="410"/>
    </location>
</feature>
<dbReference type="InterPro" id="IPR021109">
    <property type="entry name" value="Peptidase_aspartic_dom_sf"/>
</dbReference>
<keyword evidence="6" id="KW-0540">Nuclease</keyword>
<dbReference type="InterPro" id="IPR050951">
    <property type="entry name" value="Retrovirus_Pol_polyprotein"/>
</dbReference>
<accession>A0AAQ4QLT0</accession>
<evidence type="ECO:0000256" key="1">
    <source>
        <dbReference type="ARBA" id="ARBA00010879"/>
    </source>
</evidence>
<keyword evidence="14" id="KW-1185">Reference proteome</keyword>
<dbReference type="GO" id="GO:0003964">
    <property type="term" value="F:RNA-directed DNA polymerase activity"/>
    <property type="evidence" value="ECO:0007669"/>
    <property type="project" value="UniProtKB-KW"/>
</dbReference>
<dbReference type="Gene3D" id="3.30.420.10">
    <property type="entry name" value="Ribonuclease H-like superfamily/Ribonuclease H"/>
    <property type="match status" value="1"/>
</dbReference>
<dbReference type="SUPFAM" id="SSF56672">
    <property type="entry name" value="DNA/RNA polymerases"/>
    <property type="match status" value="1"/>
</dbReference>
<keyword evidence="4" id="KW-0808">Transferase</keyword>
<evidence type="ECO:0000256" key="5">
    <source>
        <dbReference type="ARBA" id="ARBA00022695"/>
    </source>
</evidence>
<dbReference type="PANTHER" id="PTHR37984:SF5">
    <property type="entry name" value="PROTEIN NYNRIN-LIKE"/>
    <property type="match status" value="1"/>
</dbReference>
<comment type="similarity">
    <text evidence="1">Belongs to the beta type-B retroviral polymerase family. HERV class-II K(HML-2) pol subfamily.</text>
</comment>
<evidence type="ECO:0000256" key="10">
    <source>
        <dbReference type="ARBA" id="ARBA00039658"/>
    </source>
</evidence>
<keyword evidence="8" id="KW-0378">Hydrolase</keyword>
<dbReference type="CDD" id="cd00303">
    <property type="entry name" value="retropepsin_like"/>
    <property type="match status" value="1"/>
</dbReference>
<dbReference type="Pfam" id="PF00665">
    <property type="entry name" value="rve"/>
    <property type="match status" value="1"/>
</dbReference>
<dbReference type="InterPro" id="IPR001584">
    <property type="entry name" value="Integrase_cat-core"/>
</dbReference>
<organism evidence="13 14">
    <name type="scientific">Gasterosteus aculeatus aculeatus</name>
    <name type="common">three-spined stickleback</name>
    <dbReference type="NCBI Taxonomy" id="481459"/>
    <lineage>
        <taxon>Eukaryota</taxon>
        <taxon>Metazoa</taxon>
        <taxon>Chordata</taxon>
        <taxon>Craniata</taxon>
        <taxon>Vertebrata</taxon>
        <taxon>Euteleostomi</taxon>
        <taxon>Actinopterygii</taxon>
        <taxon>Neopterygii</taxon>
        <taxon>Teleostei</taxon>
        <taxon>Neoteleostei</taxon>
        <taxon>Acanthomorphata</taxon>
        <taxon>Eupercaria</taxon>
        <taxon>Perciformes</taxon>
        <taxon>Cottioidei</taxon>
        <taxon>Gasterosteales</taxon>
        <taxon>Gasterosteidae</taxon>
        <taxon>Gasterosteus</taxon>
    </lineage>
</organism>
<dbReference type="PROSITE" id="PS50994">
    <property type="entry name" value="INTEGRASE"/>
    <property type="match status" value="1"/>
</dbReference>
<dbReference type="InterPro" id="IPR041588">
    <property type="entry name" value="Integrase_H2C2"/>
</dbReference>
<dbReference type="InterPro" id="IPR043128">
    <property type="entry name" value="Rev_trsase/Diguanyl_cyclase"/>
</dbReference>
<dbReference type="Gene3D" id="2.40.70.10">
    <property type="entry name" value="Acid Proteases"/>
    <property type="match status" value="1"/>
</dbReference>
<keyword evidence="9" id="KW-0695">RNA-directed DNA polymerase</keyword>
<dbReference type="Gene3D" id="3.10.10.10">
    <property type="entry name" value="HIV Type 1 Reverse Transcriptase, subunit A, domain 1"/>
    <property type="match status" value="1"/>
</dbReference>
<proteinExistence type="inferred from homology"/>
<dbReference type="GO" id="GO:0015074">
    <property type="term" value="P:DNA integration"/>
    <property type="evidence" value="ECO:0007669"/>
    <property type="project" value="InterPro"/>
</dbReference>
<evidence type="ECO:0000256" key="9">
    <source>
        <dbReference type="ARBA" id="ARBA00022918"/>
    </source>
</evidence>
<dbReference type="PANTHER" id="PTHR37984">
    <property type="entry name" value="PROTEIN CBG26694"/>
    <property type="match status" value="1"/>
</dbReference>
<dbReference type="Proteomes" id="UP000007635">
    <property type="component" value="Chromosome XIX"/>
</dbReference>
<dbReference type="Gene3D" id="1.10.340.70">
    <property type="match status" value="1"/>
</dbReference>
<evidence type="ECO:0000256" key="2">
    <source>
        <dbReference type="ARBA" id="ARBA00012180"/>
    </source>
</evidence>
<evidence type="ECO:0000313" key="14">
    <source>
        <dbReference type="Proteomes" id="UP000007635"/>
    </source>
</evidence>
<dbReference type="Gene3D" id="3.30.70.270">
    <property type="match status" value="2"/>
</dbReference>
<reference evidence="13" key="3">
    <citation type="submission" date="2025-09" db="UniProtKB">
        <authorList>
            <consortium name="Ensembl"/>
        </authorList>
    </citation>
    <scope>IDENTIFICATION</scope>
</reference>
<protein>
    <recommendedName>
        <fullName evidence="10">Gypsy retrotransposon integrase-like protein 1</fullName>
        <ecNumber evidence="3">2.7.7.49</ecNumber>
        <ecNumber evidence="2">3.1.26.4</ecNumber>
    </recommendedName>
</protein>
<evidence type="ECO:0000256" key="6">
    <source>
        <dbReference type="ARBA" id="ARBA00022722"/>
    </source>
</evidence>
<keyword evidence="5" id="KW-0548">Nucleotidyltransferase</keyword>
<reference evidence="13 14" key="1">
    <citation type="journal article" date="2021" name="G3 (Bethesda)">
        <title>Improved contiguity of the threespine stickleback genome using long-read sequencing.</title>
        <authorList>
            <person name="Nath S."/>
            <person name="Shaw D.E."/>
            <person name="White M.A."/>
        </authorList>
    </citation>
    <scope>NUCLEOTIDE SEQUENCE [LARGE SCALE GENOMIC DNA]</scope>
    <source>
        <strain evidence="13 14">Lake Benthic</strain>
    </source>
</reference>
<dbReference type="InterPro" id="IPR036397">
    <property type="entry name" value="RNaseH_sf"/>
</dbReference>
<evidence type="ECO:0000256" key="4">
    <source>
        <dbReference type="ARBA" id="ARBA00022679"/>
    </source>
</evidence>
<dbReference type="FunFam" id="3.10.20.370:FF:000003">
    <property type="entry name" value="Transposon Tf2-6 polyprotein"/>
    <property type="match status" value="1"/>
</dbReference>
<dbReference type="EC" id="2.7.7.49" evidence="3"/>
<dbReference type="GO" id="GO:0003676">
    <property type="term" value="F:nucleic acid binding"/>
    <property type="evidence" value="ECO:0007669"/>
    <property type="project" value="InterPro"/>
</dbReference>
<dbReference type="AlphaFoldDB" id="A0AAQ4QLT0"/>
<dbReference type="CDD" id="cd09274">
    <property type="entry name" value="RNase_HI_RT_Ty3"/>
    <property type="match status" value="1"/>
</dbReference>
<dbReference type="GeneTree" id="ENSGT01060000248608"/>
<dbReference type="InterPro" id="IPR041373">
    <property type="entry name" value="RT_RNaseH"/>
</dbReference>
<dbReference type="EC" id="3.1.26.4" evidence="2"/>